<protein>
    <submittedName>
        <fullName evidence="2">Hint domain-containing protein</fullName>
    </submittedName>
</protein>
<dbReference type="InterPro" id="IPR036844">
    <property type="entry name" value="Hint_dom_sf"/>
</dbReference>
<accession>A0ABT6Q1I5</accession>
<name>A0ABT6Q1I5_9PROT</name>
<keyword evidence="3" id="KW-1185">Reference proteome</keyword>
<reference evidence="2" key="1">
    <citation type="submission" date="2023-05" db="EMBL/GenBank/DDBJ databases">
        <title>Whole genome sequence of Commensalibacter sp.</title>
        <authorList>
            <person name="Charoenyingcharoen P."/>
            <person name="Yukphan P."/>
        </authorList>
    </citation>
    <scope>NUCLEOTIDE SEQUENCE</scope>
    <source>
        <strain evidence="2">TBRC 16381</strain>
    </source>
</reference>
<feature type="domain" description="Hedgehog/Intein (Hint)" evidence="1">
    <location>
        <begin position="552"/>
        <end position="685"/>
    </location>
</feature>
<dbReference type="Pfam" id="PF13403">
    <property type="entry name" value="Hint_2"/>
    <property type="match status" value="1"/>
</dbReference>
<dbReference type="SUPFAM" id="SSF51294">
    <property type="entry name" value="Hedgehog/intein (Hint) domain"/>
    <property type="match status" value="1"/>
</dbReference>
<evidence type="ECO:0000313" key="3">
    <source>
        <dbReference type="Proteomes" id="UP001431634"/>
    </source>
</evidence>
<dbReference type="RefSeq" id="WP_281448056.1">
    <property type="nucleotide sequence ID" value="NZ_JASBAO010000001.1"/>
</dbReference>
<evidence type="ECO:0000313" key="2">
    <source>
        <dbReference type="EMBL" id="MDI2090939.1"/>
    </source>
</evidence>
<dbReference type="EMBL" id="JASBAO010000001">
    <property type="protein sequence ID" value="MDI2090939.1"/>
    <property type="molecule type" value="Genomic_DNA"/>
</dbReference>
<dbReference type="Gene3D" id="2.170.16.10">
    <property type="entry name" value="Hedgehog/Intein (Hint) domain"/>
    <property type="match status" value="1"/>
</dbReference>
<sequence length="897" mass="98800">MAEEINKLIINTGDADFPVDESVFDTDTAIAGVIAPASNLPTLPEVLLSENTNYNLVSSQSGAVQSIQDTIFMYDDDATDPIKLSFTGWGNSAQSVQSATPQNIVNNSFSFTNKPVHLVFGKFLTINQNGFDLHDGSTFQITNYYGGINSTSYGQIRAGFTNNRVDLGNNSEFKFVLDTSYYTDKGSGSINAYDFSGNILTLGNNTNVNLSLGTDLPGLGKTFVGIPVYTNNVFFLSENSTLTFGQSYTVSDQNKIYVASNSTINFQNNHLSSMNSPVYGTFEGKKSVQSLVGGTNATSQWGSNNQFYVDAGTSNVTINVEAGFNFTIPTWDTGINSTVNFSGSLNQNSLNKTTVQVGDGSTFNLIGATSSINSTTFNLGKGSSLTIDKDVLLATVNKSGSYFPGAATVYYKDPNTKTVVNNDPNFYNAVGGIYNSTVNFSNGDKDTRLTIGNLQLTAGKELTYLLAIQGFDADHGNILLENLNGFQIDTVQFFNQSPEGSAANSNAYVKINFINDAGETAVLNLKMDVHGQLYYIPITDGSGNVVSYEILVCFNEGTLIQTIDGVKPIETLQRGDMIKTKDGARAVTWVGHKFKRLNQFSKKEDHLVLIKKDALADNIPCRDLRVTAEHCLYVDDKLVPARMLVNGTSITYDFEMQSYTVWHVECAKHQIIFAENVPVESYLDTGNRYTFEGCENVSSVYQADKWQSEAVAELCTDASFVEPIWKRFHQRAVDLGFSKCIEKNLEENDMPNLYLCLDDGQIVNPIDIQDQVYSFSLNRPTEFVSIMSYVSKPEEIFGSFVDDRRKLGVAVGSVQLISSSGREVSIDYHLANNNVVGWYGLEGQGIQYRWTKGCAYLPLDLDLMTEDTYTLRIQVVSTLPKYFKETVNYDFLFKKVS</sequence>
<dbReference type="InterPro" id="IPR028992">
    <property type="entry name" value="Hedgehog/Intein_dom"/>
</dbReference>
<gene>
    <name evidence="2" type="ORF">QJV27_06065</name>
</gene>
<evidence type="ECO:0000259" key="1">
    <source>
        <dbReference type="Pfam" id="PF13403"/>
    </source>
</evidence>
<organism evidence="2 3">
    <name type="scientific">Commensalibacter oyaizuii</name>
    <dbReference type="NCBI Taxonomy" id="3043873"/>
    <lineage>
        <taxon>Bacteria</taxon>
        <taxon>Pseudomonadati</taxon>
        <taxon>Pseudomonadota</taxon>
        <taxon>Alphaproteobacteria</taxon>
        <taxon>Acetobacterales</taxon>
        <taxon>Acetobacteraceae</taxon>
    </lineage>
</organism>
<comment type="caution">
    <text evidence="2">The sequence shown here is derived from an EMBL/GenBank/DDBJ whole genome shotgun (WGS) entry which is preliminary data.</text>
</comment>
<dbReference type="Proteomes" id="UP001431634">
    <property type="component" value="Unassembled WGS sequence"/>
</dbReference>
<proteinExistence type="predicted"/>